<dbReference type="PANTHER" id="PTHR10683">
    <property type="entry name" value="TRANSALDOLASE"/>
    <property type="match status" value="1"/>
</dbReference>
<reference evidence="2 3" key="1">
    <citation type="submission" date="2019-02" db="EMBL/GenBank/DDBJ databases">
        <title>Genome sequencing of the rare red list fungi Hericium alpestre (H. flagellum).</title>
        <authorList>
            <person name="Buettner E."/>
            <person name="Kellner H."/>
        </authorList>
    </citation>
    <scope>NUCLEOTIDE SEQUENCE [LARGE SCALE GENOMIC DNA]</scope>
    <source>
        <strain evidence="2 3">DSM 108284</strain>
    </source>
</reference>
<proteinExistence type="predicted"/>
<evidence type="ECO:0000313" key="3">
    <source>
        <dbReference type="Proteomes" id="UP000298061"/>
    </source>
</evidence>
<evidence type="ECO:0000313" key="2">
    <source>
        <dbReference type="EMBL" id="TFY83796.1"/>
    </source>
</evidence>
<protein>
    <recommendedName>
        <fullName evidence="4">Transaldolase</fullName>
    </recommendedName>
</protein>
<evidence type="ECO:0000256" key="1">
    <source>
        <dbReference type="ARBA" id="ARBA00023270"/>
    </source>
</evidence>
<dbReference type="Pfam" id="PF00923">
    <property type="entry name" value="TAL_FSA"/>
    <property type="match status" value="1"/>
</dbReference>
<dbReference type="Gene3D" id="3.20.20.70">
    <property type="entry name" value="Aldolase class I"/>
    <property type="match status" value="1"/>
</dbReference>
<dbReference type="EMBL" id="SFCI01000009">
    <property type="protein sequence ID" value="TFY83796.1"/>
    <property type="molecule type" value="Genomic_DNA"/>
</dbReference>
<keyword evidence="3" id="KW-1185">Reference proteome</keyword>
<dbReference type="OrthoDB" id="1711136at2759"/>
<dbReference type="STRING" id="135208.A0A4Z0A9L7"/>
<evidence type="ECO:0008006" key="4">
    <source>
        <dbReference type="Google" id="ProtNLM"/>
    </source>
</evidence>
<dbReference type="GO" id="GO:0009052">
    <property type="term" value="P:pentose-phosphate shunt, non-oxidative branch"/>
    <property type="evidence" value="ECO:0007669"/>
    <property type="project" value="TreeGrafter"/>
</dbReference>
<sequence length="364" mass="39089">MSTANLLADIRARVVVDVDSMDPDVAARHTDLASGQQFSDMTSNQAIAYGVATRPDRAGLIKAAVKAALPSGGDLVERTEPHIPDDAIDHFTVLLGKAVLPYLTGRLHAQTSPLLAYDTEATIAHAKRLVATFEAHGTPRSRVCIKIPATPEAIVACQYLEKTGIRTLATCLFSVAQAEAASEAGCLYIAPYFNELRVHFDPSVWKEYKDPAREHPMSLVITDILNVYKQIGSKTLVMPASLVTAAEVEGLASLGINHITLSGAILDKLAALSAPASHPEPPAQGTGLQSKLTVTMPVPNAEQWWVHPAPSTTSYLANGGAQLREALAADIESTRKLDDALKIFIEMEEKLRDIMRKEIAALST</sequence>
<dbReference type="SUPFAM" id="SSF51569">
    <property type="entry name" value="Aldolase"/>
    <property type="match status" value="1"/>
</dbReference>
<dbReference type="InterPro" id="IPR001585">
    <property type="entry name" value="TAL/FSA"/>
</dbReference>
<dbReference type="GO" id="GO:0004801">
    <property type="term" value="F:transaldolase activity"/>
    <property type="evidence" value="ECO:0007669"/>
    <property type="project" value="TreeGrafter"/>
</dbReference>
<dbReference type="PANTHER" id="PTHR10683:SF39">
    <property type="entry name" value="TRANSALDOLASE"/>
    <property type="match status" value="1"/>
</dbReference>
<dbReference type="Proteomes" id="UP000298061">
    <property type="component" value="Unassembled WGS sequence"/>
</dbReference>
<keyword evidence="1" id="KW-0704">Schiff base</keyword>
<name>A0A4Z0A9L7_9AGAM</name>
<dbReference type="GO" id="GO:0005975">
    <property type="term" value="P:carbohydrate metabolic process"/>
    <property type="evidence" value="ECO:0007669"/>
    <property type="project" value="InterPro"/>
</dbReference>
<organism evidence="2 3">
    <name type="scientific">Hericium alpestre</name>
    <dbReference type="NCBI Taxonomy" id="135208"/>
    <lineage>
        <taxon>Eukaryota</taxon>
        <taxon>Fungi</taxon>
        <taxon>Dikarya</taxon>
        <taxon>Basidiomycota</taxon>
        <taxon>Agaricomycotina</taxon>
        <taxon>Agaricomycetes</taxon>
        <taxon>Russulales</taxon>
        <taxon>Hericiaceae</taxon>
        <taxon>Hericium</taxon>
    </lineage>
</organism>
<dbReference type="InterPro" id="IPR013785">
    <property type="entry name" value="Aldolase_TIM"/>
</dbReference>
<dbReference type="AlphaFoldDB" id="A0A4Z0A9L7"/>
<accession>A0A4Z0A9L7</accession>
<gene>
    <name evidence="2" type="ORF">EWM64_g207</name>
</gene>
<comment type="caution">
    <text evidence="2">The sequence shown here is derived from an EMBL/GenBank/DDBJ whole genome shotgun (WGS) entry which is preliminary data.</text>
</comment>